<reference evidence="1" key="1">
    <citation type="journal article" date="2014" name="Genome Biol. Evol.">
        <title>Gene Loss Rather Than Gene Gain Is Associated with a Host Jump from Monocots to Dicots in the Smut Fungus Melanopsichium pennsylvanicum.</title>
        <authorList>
            <person name="Sharma R."/>
            <person name="Mishra B."/>
            <person name="Runge F."/>
            <person name="Thines M."/>
        </authorList>
    </citation>
    <scope>NUCLEOTIDE SEQUENCE</scope>
    <source>
        <strain evidence="1">4</strain>
    </source>
</reference>
<organism evidence="1">
    <name type="scientific">Melanopsichium pennsylvanicum 4</name>
    <dbReference type="NCBI Taxonomy" id="1398559"/>
    <lineage>
        <taxon>Eukaryota</taxon>
        <taxon>Fungi</taxon>
        <taxon>Dikarya</taxon>
        <taxon>Basidiomycota</taxon>
        <taxon>Ustilaginomycotina</taxon>
        <taxon>Ustilaginomycetes</taxon>
        <taxon>Ustilaginales</taxon>
        <taxon>Ustilaginaceae</taxon>
        <taxon>Melanopsichium</taxon>
    </lineage>
</organism>
<protein>
    <submittedName>
        <fullName evidence="1">Uncharacterized protein</fullName>
    </submittedName>
</protein>
<evidence type="ECO:0000313" key="1">
    <source>
        <dbReference type="EMBL" id="CDI55005.1"/>
    </source>
</evidence>
<dbReference type="EMBL" id="HG529635">
    <property type="protein sequence ID" value="CDI55005.1"/>
    <property type="molecule type" value="Genomic_DNA"/>
</dbReference>
<sequence length="99" mass="11252">MRANMDLQVPRLIRSILAEVYLERFKLDSSTPSSSSRLSWIAPSPTTPLFNFRRLGGSDQASMQSGPLLAWMLNNIYNDAPLYRNSGTLNQDLVRAFRF</sequence>
<name>A0A077QY05_9BASI</name>
<dbReference type="AlphaFoldDB" id="A0A077QY05"/>
<proteinExistence type="predicted"/>
<accession>A0A077QY05</accession>